<accession>A0AAW2YCF8</accession>
<dbReference type="EMBL" id="JACGWN010000001">
    <property type="protein sequence ID" value="KAL0463381.1"/>
    <property type="molecule type" value="Genomic_DNA"/>
</dbReference>
<comment type="caution">
    <text evidence="2">The sequence shown here is derived from an EMBL/GenBank/DDBJ whole genome shotgun (WGS) entry which is preliminary data.</text>
</comment>
<name>A0AAW2YCF8_9LAMI</name>
<reference evidence="2" key="2">
    <citation type="journal article" date="2024" name="Plant">
        <title>Genomic evolution and insights into agronomic trait innovations of Sesamum species.</title>
        <authorList>
            <person name="Miao H."/>
            <person name="Wang L."/>
            <person name="Qu L."/>
            <person name="Liu H."/>
            <person name="Sun Y."/>
            <person name="Le M."/>
            <person name="Wang Q."/>
            <person name="Wei S."/>
            <person name="Zheng Y."/>
            <person name="Lin W."/>
            <person name="Duan Y."/>
            <person name="Cao H."/>
            <person name="Xiong S."/>
            <person name="Wang X."/>
            <person name="Wei L."/>
            <person name="Li C."/>
            <person name="Ma Q."/>
            <person name="Ju M."/>
            <person name="Zhao R."/>
            <person name="Li G."/>
            <person name="Mu C."/>
            <person name="Tian Q."/>
            <person name="Mei H."/>
            <person name="Zhang T."/>
            <person name="Gao T."/>
            <person name="Zhang H."/>
        </authorList>
    </citation>
    <scope>NUCLEOTIDE SEQUENCE</scope>
    <source>
        <strain evidence="2">KEN1</strain>
    </source>
</reference>
<dbReference type="AlphaFoldDB" id="A0AAW2YCF8"/>
<evidence type="ECO:0000259" key="1">
    <source>
        <dbReference type="PROSITE" id="PS50013"/>
    </source>
</evidence>
<proteinExistence type="predicted"/>
<evidence type="ECO:0000313" key="2">
    <source>
        <dbReference type="EMBL" id="KAL0463381.1"/>
    </source>
</evidence>
<gene>
    <name evidence="2" type="ORF">Slati_0225700</name>
</gene>
<feature type="domain" description="Chromo" evidence="1">
    <location>
        <begin position="17"/>
        <end position="63"/>
    </location>
</feature>
<dbReference type="SUPFAM" id="SSF54160">
    <property type="entry name" value="Chromo domain-like"/>
    <property type="match status" value="1"/>
</dbReference>
<dbReference type="InterPro" id="IPR000953">
    <property type="entry name" value="Chromo/chromo_shadow_dom"/>
</dbReference>
<reference evidence="2" key="1">
    <citation type="submission" date="2020-06" db="EMBL/GenBank/DDBJ databases">
        <authorList>
            <person name="Li T."/>
            <person name="Hu X."/>
            <person name="Zhang T."/>
            <person name="Song X."/>
            <person name="Zhang H."/>
            <person name="Dai N."/>
            <person name="Sheng W."/>
            <person name="Hou X."/>
            <person name="Wei L."/>
        </authorList>
    </citation>
    <scope>NUCLEOTIDE SEQUENCE</scope>
    <source>
        <strain evidence="2">KEN1</strain>
        <tissue evidence="2">Leaf</tissue>
    </source>
</reference>
<dbReference type="InterPro" id="IPR016197">
    <property type="entry name" value="Chromo-like_dom_sf"/>
</dbReference>
<protein>
    <recommendedName>
        <fullName evidence="1">Chromo domain-containing protein</fullName>
    </recommendedName>
</protein>
<dbReference type="PROSITE" id="PS50013">
    <property type="entry name" value="CHROMO_2"/>
    <property type="match status" value="1"/>
</dbReference>
<dbReference type="Gene3D" id="2.40.50.40">
    <property type="match status" value="1"/>
</dbReference>
<sequence length="63" mass="7509">MDTTRQQTRRAPPVIRKEFEKTVLKNLDQRTMSQSKKNMRIDYLVHWTGESEADATWEQDVTL</sequence>
<organism evidence="2">
    <name type="scientific">Sesamum latifolium</name>
    <dbReference type="NCBI Taxonomy" id="2727402"/>
    <lineage>
        <taxon>Eukaryota</taxon>
        <taxon>Viridiplantae</taxon>
        <taxon>Streptophyta</taxon>
        <taxon>Embryophyta</taxon>
        <taxon>Tracheophyta</taxon>
        <taxon>Spermatophyta</taxon>
        <taxon>Magnoliopsida</taxon>
        <taxon>eudicotyledons</taxon>
        <taxon>Gunneridae</taxon>
        <taxon>Pentapetalae</taxon>
        <taxon>asterids</taxon>
        <taxon>lamiids</taxon>
        <taxon>Lamiales</taxon>
        <taxon>Pedaliaceae</taxon>
        <taxon>Sesamum</taxon>
    </lineage>
</organism>